<organism evidence="1 2">
    <name type="scientific">Phytopseudomonas flavescens</name>
    <dbReference type="NCBI Taxonomy" id="29435"/>
    <lineage>
        <taxon>Bacteria</taxon>
        <taxon>Pseudomonadati</taxon>
        <taxon>Pseudomonadota</taxon>
        <taxon>Gammaproteobacteria</taxon>
        <taxon>Pseudomonadales</taxon>
        <taxon>Pseudomonadaceae</taxon>
        <taxon>Phytopseudomonas</taxon>
    </lineage>
</organism>
<name>A0A1G7X781_9GAMM</name>
<evidence type="ECO:0000313" key="1">
    <source>
        <dbReference type="EMBL" id="SDG80032.1"/>
    </source>
</evidence>
<accession>A0A1G7X781</accession>
<evidence type="ECO:0000313" key="2">
    <source>
        <dbReference type="Proteomes" id="UP000198606"/>
    </source>
</evidence>
<gene>
    <name evidence="1" type="ORF">SAMN05216588_1013</name>
</gene>
<proteinExistence type="predicted"/>
<dbReference type="AlphaFoldDB" id="A0A1G7X781"/>
<dbReference type="RefSeq" id="WP_084306393.1">
    <property type="nucleotide sequence ID" value="NZ_FNDG01000001.1"/>
</dbReference>
<protein>
    <submittedName>
        <fullName evidence="1">Uncharacterized protein</fullName>
    </submittedName>
</protein>
<sequence length="94" mass="10551">MIKTLCLDAINALYNFINPIVEQPPTEVPYLMTIELSHPLAKDSLVITGTPCYENKSALEILETLEVKPVPDNQPCETPSPIFQLHCLNQAMER</sequence>
<reference evidence="1 2" key="1">
    <citation type="submission" date="2016-10" db="EMBL/GenBank/DDBJ databases">
        <authorList>
            <person name="de Groot N.N."/>
        </authorList>
    </citation>
    <scope>NUCLEOTIDE SEQUENCE [LARGE SCALE GENOMIC DNA]</scope>
    <source>
        <strain evidence="1 2">LMG 18387</strain>
    </source>
</reference>
<dbReference type="Proteomes" id="UP000198606">
    <property type="component" value="Unassembled WGS sequence"/>
</dbReference>
<dbReference type="EMBL" id="FNDG01000001">
    <property type="protein sequence ID" value="SDG80032.1"/>
    <property type="molecule type" value="Genomic_DNA"/>
</dbReference>